<dbReference type="AlphaFoldDB" id="B8M4N0"/>
<dbReference type="EMBL" id="EQ962654">
    <property type="protein sequence ID" value="EED19225.1"/>
    <property type="molecule type" value="Genomic_DNA"/>
</dbReference>
<evidence type="ECO:0000313" key="2">
    <source>
        <dbReference type="Proteomes" id="UP000001745"/>
    </source>
</evidence>
<sequence length="256" mass="28860">MTTNINTTFHIISDSHGQQLLSTPPAEHIDVAIHCGDLTQESKINDADLKLVIAGNHGFTLDAVAFKKLVANAPQQLEPELVRNGDYGEVRNSLFKTAKDANIILLDEGGILDVTELQQRVGCQHLFLAVARAQPRLHCFGHIHESWGAKFVTWRRNIASGSMPSHFTHIDHSKSRVLGNISRLIFAWQDKDVNCFLADCYFLEQETQTLFVNAALKGSPVLIRYPGLQGFPYLVYRMHTLLELYIGTHWNIRKYV</sequence>
<dbReference type="Proteomes" id="UP000001745">
    <property type="component" value="Unassembled WGS sequence"/>
</dbReference>
<evidence type="ECO:0000313" key="1">
    <source>
        <dbReference type="EMBL" id="EED19225.1"/>
    </source>
</evidence>
<proteinExistence type="predicted"/>
<reference evidence="2" key="1">
    <citation type="journal article" date="2015" name="Genome Announc.">
        <title>Genome sequence of the AIDS-associated pathogen Penicillium marneffei (ATCC18224) and its near taxonomic relative Talaromyces stipitatus (ATCC10500).</title>
        <authorList>
            <person name="Nierman W.C."/>
            <person name="Fedorova-Abrams N.D."/>
            <person name="Andrianopoulos A."/>
        </authorList>
    </citation>
    <scope>NUCLEOTIDE SEQUENCE [LARGE SCALE GENOMIC DNA]</scope>
    <source>
        <strain evidence="2">ATCC 10500 / CBS 375.48 / QM 6759 / NRRL 1006</strain>
    </source>
</reference>
<dbReference type="GeneID" id="8107954"/>
<dbReference type="PhylomeDB" id="B8M4N0"/>
<dbReference type="PANTHER" id="PTHR12905:SF0">
    <property type="entry name" value="CALCINEURIN-LIKE PHOSPHOESTERASE DOMAIN-CONTAINING PROTEIN"/>
    <property type="match status" value="1"/>
</dbReference>
<dbReference type="InterPro" id="IPR029052">
    <property type="entry name" value="Metallo-depent_PP-like"/>
</dbReference>
<dbReference type="InParanoid" id="B8M4N0"/>
<dbReference type="OrthoDB" id="630188at2759"/>
<dbReference type="HOGENOM" id="CLU_041441_2_0_1"/>
<name>B8M4N0_TALSN</name>
<dbReference type="Gene3D" id="3.60.21.10">
    <property type="match status" value="2"/>
</dbReference>
<dbReference type="PANTHER" id="PTHR12905">
    <property type="entry name" value="METALLOPHOSPHOESTERASE"/>
    <property type="match status" value="1"/>
</dbReference>
<protein>
    <recommendedName>
        <fullName evidence="3">Calcineurin-like phosphoesterase domain-containing protein</fullName>
    </recommendedName>
</protein>
<dbReference type="InterPro" id="IPR051693">
    <property type="entry name" value="UPF0046_metallophosphoest"/>
</dbReference>
<accession>B8M4N0</accession>
<dbReference type="VEuPathDB" id="FungiDB:TSTA_025420"/>
<gene>
    <name evidence="1" type="ORF">TSTA_025420</name>
</gene>
<organism evidence="1 2">
    <name type="scientific">Talaromyces stipitatus (strain ATCC 10500 / CBS 375.48 / QM 6759 / NRRL 1006)</name>
    <name type="common">Penicillium stipitatum</name>
    <dbReference type="NCBI Taxonomy" id="441959"/>
    <lineage>
        <taxon>Eukaryota</taxon>
        <taxon>Fungi</taxon>
        <taxon>Dikarya</taxon>
        <taxon>Ascomycota</taxon>
        <taxon>Pezizomycotina</taxon>
        <taxon>Eurotiomycetes</taxon>
        <taxon>Eurotiomycetidae</taxon>
        <taxon>Eurotiales</taxon>
        <taxon>Trichocomaceae</taxon>
        <taxon>Talaromyces</taxon>
        <taxon>Talaromyces sect. Talaromyces</taxon>
    </lineage>
</organism>
<dbReference type="eggNOG" id="KOG3947">
    <property type="taxonomic scope" value="Eukaryota"/>
</dbReference>
<dbReference type="SUPFAM" id="SSF56300">
    <property type="entry name" value="Metallo-dependent phosphatases"/>
    <property type="match status" value="1"/>
</dbReference>
<evidence type="ECO:0008006" key="3">
    <source>
        <dbReference type="Google" id="ProtNLM"/>
    </source>
</evidence>
<keyword evidence="2" id="KW-1185">Reference proteome</keyword>
<dbReference type="RefSeq" id="XP_002479659.1">
    <property type="nucleotide sequence ID" value="XM_002479614.1"/>
</dbReference>